<evidence type="ECO:0000313" key="6">
    <source>
        <dbReference type="Proteomes" id="UP000751190"/>
    </source>
</evidence>
<evidence type="ECO:0000259" key="4">
    <source>
        <dbReference type="Pfam" id="PF14295"/>
    </source>
</evidence>
<dbReference type="Gene3D" id="3.50.4.10">
    <property type="entry name" value="Hepatocyte Growth Factor"/>
    <property type="match status" value="1"/>
</dbReference>
<dbReference type="GO" id="GO:0003755">
    <property type="term" value="F:peptidyl-prolyl cis-trans isomerase activity"/>
    <property type="evidence" value="ECO:0007669"/>
    <property type="project" value="InterPro"/>
</dbReference>
<evidence type="ECO:0000256" key="1">
    <source>
        <dbReference type="SAM" id="MobiDB-lite"/>
    </source>
</evidence>
<feature type="region of interest" description="Disordered" evidence="1">
    <location>
        <begin position="176"/>
        <end position="201"/>
    </location>
</feature>
<feature type="transmembrane region" description="Helical" evidence="2">
    <location>
        <begin position="20"/>
        <end position="43"/>
    </location>
</feature>
<feature type="domain" description="PPIase cyclophilin-type" evidence="3">
    <location>
        <begin position="205"/>
        <end position="357"/>
    </location>
</feature>
<feature type="compositionally biased region" description="Pro residues" evidence="1">
    <location>
        <begin position="286"/>
        <end position="297"/>
    </location>
</feature>
<dbReference type="EMBL" id="JAGTXO010000031">
    <property type="protein sequence ID" value="KAG8460581.1"/>
    <property type="molecule type" value="Genomic_DNA"/>
</dbReference>
<feature type="region of interest" description="Disordered" evidence="1">
    <location>
        <begin position="49"/>
        <end position="83"/>
    </location>
</feature>
<evidence type="ECO:0000256" key="2">
    <source>
        <dbReference type="SAM" id="Phobius"/>
    </source>
</evidence>
<dbReference type="InterPro" id="IPR003609">
    <property type="entry name" value="Pan_app"/>
</dbReference>
<dbReference type="OrthoDB" id="532384at2759"/>
<organism evidence="5 6">
    <name type="scientific">Diacronema lutheri</name>
    <name type="common">Unicellular marine alga</name>
    <name type="synonym">Monochrysis lutheri</name>
    <dbReference type="NCBI Taxonomy" id="2081491"/>
    <lineage>
        <taxon>Eukaryota</taxon>
        <taxon>Haptista</taxon>
        <taxon>Haptophyta</taxon>
        <taxon>Pavlovophyceae</taxon>
        <taxon>Pavlovales</taxon>
        <taxon>Pavlovaceae</taxon>
        <taxon>Diacronema</taxon>
    </lineage>
</organism>
<dbReference type="Gene3D" id="2.40.100.10">
    <property type="entry name" value="Cyclophilin-like"/>
    <property type="match status" value="1"/>
</dbReference>
<feature type="compositionally biased region" description="Basic and acidic residues" evidence="1">
    <location>
        <begin position="64"/>
        <end position="81"/>
    </location>
</feature>
<dbReference type="SUPFAM" id="SSF50891">
    <property type="entry name" value="Cyclophilin-like"/>
    <property type="match status" value="1"/>
</dbReference>
<feature type="region of interest" description="Disordered" evidence="1">
    <location>
        <begin position="281"/>
        <end position="300"/>
    </location>
</feature>
<name>A0A8J6C710_DIALT</name>
<evidence type="ECO:0008006" key="7">
    <source>
        <dbReference type="Google" id="ProtNLM"/>
    </source>
</evidence>
<dbReference type="InterPro" id="IPR029000">
    <property type="entry name" value="Cyclophilin-like_dom_sf"/>
</dbReference>
<dbReference type="PANTHER" id="PTHR46873:SF1">
    <property type="entry name" value="EXPRESSED PROTEIN"/>
    <property type="match status" value="1"/>
</dbReference>
<dbReference type="Pfam" id="PF00160">
    <property type="entry name" value="Pro_isomerase"/>
    <property type="match status" value="1"/>
</dbReference>
<evidence type="ECO:0000313" key="5">
    <source>
        <dbReference type="EMBL" id="KAG8460581.1"/>
    </source>
</evidence>
<keyword evidence="2" id="KW-1133">Transmembrane helix</keyword>
<reference evidence="5" key="1">
    <citation type="submission" date="2021-05" db="EMBL/GenBank/DDBJ databases">
        <title>The genome of the haptophyte Pavlova lutheri (Diacronema luteri, Pavlovales) - a model for lipid biosynthesis in eukaryotic algae.</title>
        <authorList>
            <person name="Hulatt C.J."/>
            <person name="Posewitz M.C."/>
        </authorList>
    </citation>
    <scope>NUCLEOTIDE SEQUENCE</scope>
    <source>
        <strain evidence="5">NIVA-4/92</strain>
    </source>
</reference>
<keyword evidence="2" id="KW-0472">Membrane</keyword>
<proteinExistence type="predicted"/>
<dbReference type="Proteomes" id="UP000751190">
    <property type="component" value="Unassembled WGS sequence"/>
</dbReference>
<accession>A0A8J6C710</accession>
<dbReference type="Pfam" id="PF14295">
    <property type="entry name" value="PAN_4"/>
    <property type="match status" value="1"/>
</dbReference>
<dbReference type="InterPro" id="IPR002130">
    <property type="entry name" value="Cyclophilin-type_PPIase_dom"/>
</dbReference>
<dbReference type="AlphaFoldDB" id="A0A8J6C710"/>
<protein>
    <recommendedName>
        <fullName evidence="7">Peptidylprolyl isomerase</fullName>
    </recommendedName>
</protein>
<evidence type="ECO:0000259" key="3">
    <source>
        <dbReference type="Pfam" id="PF00160"/>
    </source>
</evidence>
<sequence>MAAPPRSARRADYPAGRSALKTLVVAAFSVGLFSLATLMVTMAPAMDSRSRRRLAHGDAATPGARDRHESAARGARADEAARPAAEAEAADLAAAPRCRAQLFAETELGGDVVRWGADHLTDSAAECCAACAREARCNVFVHCSSAVACGELHRQCWLKQLDDAWPEVDALRGKSSRWTSGVAGERPPPAAPRSAADGPPPEVALVTEAGEVRIRLFADAAPLAAAFIRAVAHAAPSCDGCRFYRAEPVPAGWGSRALPDTWSGGRWGPPYALMQGSFMPSRPDEPSLPLPAKPPAEPSQRARPLIRRGMLAWAGGGGGPDGFIALAEHPEWGHGHTVWGEVVAEDMIVVDTLMARPIRTEDWGSIMASVFVTPLPFRLRALRPAARNGEAGTPPAGGLAGD</sequence>
<keyword evidence="6" id="KW-1185">Reference proteome</keyword>
<dbReference type="PANTHER" id="PTHR46873">
    <property type="entry name" value="EXPRESSED PROTEIN"/>
    <property type="match status" value="1"/>
</dbReference>
<keyword evidence="2" id="KW-0812">Transmembrane</keyword>
<gene>
    <name evidence="5" type="ORF">KFE25_011356</name>
</gene>
<feature type="domain" description="Apple" evidence="4">
    <location>
        <begin position="106"/>
        <end position="159"/>
    </location>
</feature>
<comment type="caution">
    <text evidence="5">The sequence shown here is derived from an EMBL/GenBank/DDBJ whole genome shotgun (WGS) entry which is preliminary data.</text>
</comment>